<proteinExistence type="predicted"/>
<evidence type="ECO:0000256" key="2">
    <source>
        <dbReference type="SAM" id="SignalP"/>
    </source>
</evidence>
<name>A0A919SBA3_9ACTN</name>
<accession>A0A919SBA3</accession>
<dbReference type="PROSITE" id="PS51318">
    <property type="entry name" value="TAT"/>
    <property type="match status" value="1"/>
</dbReference>
<dbReference type="Gene3D" id="3.90.190.10">
    <property type="entry name" value="Protein tyrosine phosphatase superfamily"/>
    <property type="match status" value="1"/>
</dbReference>
<organism evidence="3 4">
    <name type="scientific">Winogradskya consettensis</name>
    <dbReference type="NCBI Taxonomy" id="113560"/>
    <lineage>
        <taxon>Bacteria</taxon>
        <taxon>Bacillati</taxon>
        <taxon>Actinomycetota</taxon>
        <taxon>Actinomycetes</taxon>
        <taxon>Micromonosporales</taxon>
        <taxon>Micromonosporaceae</taxon>
        <taxon>Winogradskya</taxon>
    </lineage>
</organism>
<dbReference type="InterPro" id="IPR006311">
    <property type="entry name" value="TAT_signal"/>
</dbReference>
<dbReference type="Proteomes" id="UP000680865">
    <property type="component" value="Unassembled WGS sequence"/>
</dbReference>
<evidence type="ECO:0008006" key="5">
    <source>
        <dbReference type="Google" id="ProtNLM"/>
    </source>
</evidence>
<dbReference type="EMBL" id="BOQP01000005">
    <property type="protein sequence ID" value="GIM68475.1"/>
    <property type="molecule type" value="Genomic_DNA"/>
</dbReference>
<reference evidence="3" key="1">
    <citation type="submission" date="2021-03" db="EMBL/GenBank/DDBJ databases">
        <title>Whole genome shotgun sequence of Actinoplanes consettensis NBRC 14913.</title>
        <authorList>
            <person name="Komaki H."/>
            <person name="Tamura T."/>
        </authorList>
    </citation>
    <scope>NUCLEOTIDE SEQUENCE</scope>
    <source>
        <strain evidence="3">NBRC 14913</strain>
    </source>
</reference>
<protein>
    <recommendedName>
        <fullName evidence="5">Protein tyrosine phosphatase</fullName>
    </recommendedName>
</protein>
<keyword evidence="4" id="KW-1185">Reference proteome</keyword>
<feature type="region of interest" description="Disordered" evidence="1">
    <location>
        <begin position="32"/>
        <end position="52"/>
    </location>
</feature>
<gene>
    <name evidence="3" type="ORF">Aco04nite_10950</name>
</gene>
<keyword evidence="2" id="KW-0732">Signal</keyword>
<feature type="chain" id="PRO_5037157426" description="Protein tyrosine phosphatase" evidence="2">
    <location>
        <begin position="34"/>
        <end position="268"/>
    </location>
</feature>
<dbReference type="InterPro" id="IPR026893">
    <property type="entry name" value="Tyr/Ser_Pase_IphP-type"/>
</dbReference>
<dbReference type="GO" id="GO:0004721">
    <property type="term" value="F:phosphoprotein phosphatase activity"/>
    <property type="evidence" value="ECO:0007669"/>
    <property type="project" value="InterPro"/>
</dbReference>
<dbReference type="SUPFAM" id="SSF52799">
    <property type="entry name" value="(Phosphotyrosine protein) phosphatases II"/>
    <property type="match status" value="1"/>
</dbReference>
<feature type="signal peptide" evidence="2">
    <location>
        <begin position="1"/>
        <end position="33"/>
    </location>
</feature>
<sequence>MTLTLNRRRLLATGAAGLGLAAVPALRVSPASAAPSAGGSKRTPGTAITLDGASNSRDLGGYVTADGKCVRSGKVFRSGTLAGLTTTGTRQLAALGVKWAFDLRNDAERYLFGKGKVGTVKPWLAPVGNDTEDNPYGPPVAGQVTASVIAEFQSYVSFSSAVISVGSVLRMLAIPGGQPLLFGCDSGSARSGWTAAVLMTVLGVPRAQVNSEFLLSNQTLGGQYLFTEYLDAAFAKVDEIYGDWATFVQIGLGLDAGDITALKSSLLS</sequence>
<evidence type="ECO:0000313" key="4">
    <source>
        <dbReference type="Proteomes" id="UP000680865"/>
    </source>
</evidence>
<comment type="caution">
    <text evidence="3">The sequence shown here is derived from an EMBL/GenBank/DDBJ whole genome shotgun (WGS) entry which is preliminary data.</text>
</comment>
<dbReference type="InterPro" id="IPR029021">
    <property type="entry name" value="Prot-tyrosine_phosphatase-like"/>
</dbReference>
<dbReference type="AlphaFoldDB" id="A0A919SBA3"/>
<dbReference type="RefSeq" id="WP_212996091.1">
    <property type="nucleotide sequence ID" value="NZ_BAAATW010000004.1"/>
</dbReference>
<evidence type="ECO:0000256" key="1">
    <source>
        <dbReference type="SAM" id="MobiDB-lite"/>
    </source>
</evidence>
<evidence type="ECO:0000313" key="3">
    <source>
        <dbReference type="EMBL" id="GIM68475.1"/>
    </source>
</evidence>
<dbReference type="Pfam" id="PF13350">
    <property type="entry name" value="Y_phosphatase3"/>
    <property type="match status" value="1"/>
</dbReference>